<name>A0A8H4PBI3_9HYPO</name>
<comment type="caution">
    <text evidence="2">The sequence shown here is derived from an EMBL/GenBank/DDBJ whole genome shotgun (WGS) entry which is preliminary data.</text>
</comment>
<proteinExistence type="predicted"/>
<keyword evidence="1" id="KW-0812">Transmembrane</keyword>
<gene>
    <name evidence="2" type="ORF">F53441_2850</name>
</gene>
<sequence>MGFLSVVAWIGVPIAAATVFRSSFGYEPVEPAPLHYNIFARAWYYLSHRQCWNRCLGLSALAFPFFTLLAIDQASWEPLALRSAHNNNKWWLTNWCADSVIFGALVYLISGVLIAEDAVKRQ</sequence>
<protein>
    <submittedName>
        <fullName evidence="2">Uncharacterized protein</fullName>
    </submittedName>
</protein>
<evidence type="ECO:0000313" key="3">
    <source>
        <dbReference type="Proteomes" id="UP000605986"/>
    </source>
</evidence>
<keyword evidence="3" id="KW-1185">Reference proteome</keyword>
<accession>A0A8H4PBI3</accession>
<keyword evidence="1" id="KW-0472">Membrane</keyword>
<dbReference type="AlphaFoldDB" id="A0A8H4PBI3"/>
<organism evidence="2 3">
    <name type="scientific">Fusarium austroafricanum</name>
    <dbReference type="NCBI Taxonomy" id="2364996"/>
    <lineage>
        <taxon>Eukaryota</taxon>
        <taxon>Fungi</taxon>
        <taxon>Dikarya</taxon>
        <taxon>Ascomycota</taxon>
        <taxon>Pezizomycotina</taxon>
        <taxon>Sordariomycetes</taxon>
        <taxon>Hypocreomycetidae</taxon>
        <taxon>Hypocreales</taxon>
        <taxon>Nectriaceae</taxon>
        <taxon>Fusarium</taxon>
        <taxon>Fusarium concolor species complex</taxon>
    </lineage>
</organism>
<feature type="transmembrane region" description="Helical" evidence="1">
    <location>
        <begin position="51"/>
        <end position="71"/>
    </location>
</feature>
<evidence type="ECO:0000256" key="1">
    <source>
        <dbReference type="SAM" id="Phobius"/>
    </source>
</evidence>
<evidence type="ECO:0000313" key="2">
    <source>
        <dbReference type="EMBL" id="KAF4454772.1"/>
    </source>
</evidence>
<dbReference type="Proteomes" id="UP000605986">
    <property type="component" value="Unassembled WGS sequence"/>
</dbReference>
<keyword evidence="1" id="KW-1133">Transmembrane helix</keyword>
<feature type="transmembrane region" description="Helical" evidence="1">
    <location>
        <begin position="91"/>
        <end position="115"/>
    </location>
</feature>
<reference evidence="2" key="1">
    <citation type="submission" date="2020-01" db="EMBL/GenBank/DDBJ databases">
        <title>Identification and distribution of gene clusters putatively required for synthesis of sphingolipid metabolism inhibitors in phylogenetically diverse species of the filamentous fungus Fusarium.</title>
        <authorList>
            <person name="Kim H.-S."/>
            <person name="Busman M."/>
            <person name="Brown D.W."/>
            <person name="Divon H."/>
            <person name="Uhlig S."/>
            <person name="Proctor R.H."/>
        </authorList>
    </citation>
    <scope>NUCLEOTIDE SEQUENCE</scope>
    <source>
        <strain evidence="2">NRRL 53441</strain>
    </source>
</reference>
<dbReference type="EMBL" id="JAADJG010000117">
    <property type="protein sequence ID" value="KAF4454772.1"/>
    <property type="molecule type" value="Genomic_DNA"/>
</dbReference>